<sequence>MVSFKSRPKSPTARLFITRVTSELARGNVCIVLHMSRYKVRKAARDFKICNLYSIATGKIEKDAFFLQFTL</sequence>
<dbReference type="AlphaFoldDB" id="G3I991"/>
<protein>
    <submittedName>
        <fullName evidence="1">Uncharacterized protein</fullName>
    </submittedName>
</protein>
<accession>G3I991</accession>
<name>G3I991_CRIGR</name>
<evidence type="ECO:0000313" key="2">
    <source>
        <dbReference type="Proteomes" id="UP000001075"/>
    </source>
</evidence>
<dbReference type="Proteomes" id="UP000001075">
    <property type="component" value="Unassembled WGS sequence"/>
</dbReference>
<gene>
    <name evidence="1" type="ORF">I79_020126</name>
</gene>
<dbReference type="EMBL" id="JH001582">
    <property type="protein sequence ID" value="EGW05675.1"/>
    <property type="molecule type" value="Genomic_DNA"/>
</dbReference>
<reference evidence="2" key="1">
    <citation type="journal article" date="2011" name="Nat. Biotechnol.">
        <title>The genomic sequence of the Chinese hamster ovary (CHO)-K1 cell line.</title>
        <authorList>
            <person name="Xu X."/>
            <person name="Nagarajan H."/>
            <person name="Lewis N.E."/>
            <person name="Pan S."/>
            <person name="Cai Z."/>
            <person name="Liu X."/>
            <person name="Chen W."/>
            <person name="Xie M."/>
            <person name="Wang W."/>
            <person name="Hammond S."/>
            <person name="Andersen M.R."/>
            <person name="Neff N."/>
            <person name="Passarelli B."/>
            <person name="Koh W."/>
            <person name="Fan H.C."/>
            <person name="Wang J."/>
            <person name="Gui Y."/>
            <person name="Lee K.H."/>
            <person name="Betenbaugh M.J."/>
            <person name="Quake S.R."/>
            <person name="Famili I."/>
            <person name="Palsson B.O."/>
            <person name="Wang J."/>
        </authorList>
    </citation>
    <scope>NUCLEOTIDE SEQUENCE [LARGE SCALE GENOMIC DNA]</scope>
    <source>
        <strain evidence="2">CHO K1 cell line</strain>
    </source>
</reference>
<dbReference type="InParanoid" id="G3I991"/>
<proteinExistence type="predicted"/>
<evidence type="ECO:0000313" key="1">
    <source>
        <dbReference type="EMBL" id="EGW05675.1"/>
    </source>
</evidence>
<organism evidence="1 2">
    <name type="scientific">Cricetulus griseus</name>
    <name type="common">Chinese hamster</name>
    <name type="synonym">Cricetulus barabensis griseus</name>
    <dbReference type="NCBI Taxonomy" id="10029"/>
    <lineage>
        <taxon>Eukaryota</taxon>
        <taxon>Metazoa</taxon>
        <taxon>Chordata</taxon>
        <taxon>Craniata</taxon>
        <taxon>Vertebrata</taxon>
        <taxon>Euteleostomi</taxon>
        <taxon>Mammalia</taxon>
        <taxon>Eutheria</taxon>
        <taxon>Euarchontoglires</taxon>
        <taxon>Glires</taxon>
        <taxon>Rodentia</taxon>
        <taxon>Myomorpha</taxon>
        <taxon>Muroidea</taxon>
        <taxon>Cricetidae</taxon>
        <taxon>Cricetinae</taxon>
        <taxon>Cricetulus</taxon>
    </lineage>
</organism>